<keyword evidence="7" id="KW-1185">Reference proteome</keyword>
<gene>
    <name evidence="6" type="ORF">RM555_16040</name>
</gene>
<organism evidence="6 7">
    <name type="scientific">Micromonospora reichwaldensis</name>
    <dbReference type="NCBI Taxonomy" id="3075516"/>
    <lineage>
        <taxon>Bacteria</taxon>
        <taxon>Bacillati</taxon>
        <taxon>Actinomycetota</taxon>
        <taxon>Actinomycetes</taxon>
        <taxon>Micromonosporales</taxon>
        <taxon>Micromonosporaceae</taxon>
        <taxon>Micromonospora</taxon>
    </lineage>
</organism>
<protein>
    <submittedName>
        <fullName evidence="6">Condensation domain-containing protein</fullName>
    </submittedName>
</protein>
<feature type="compositionally biased region" description="Polar residues" evidence="4">
    <location>
        <begin position="1"/>
        <end position="10"/>
    </location>
</feature>
<evidence type="ECO:0000259" key="5">
    <source>
        <dbReference type="PROSITE" id="PS50075"/>
    </source>
</evidence>
<name>A0ABU2WX45_9ACTN</name>
<dbReference type="Gene3D" id="3.30.559.10">
    <property type="entry name" value="Chloramphenicol acetyltransferase-like domain"/>
    <property type="match status" value="1"/>
</dbReference>
<dbReference type="Pfam" id="PF00550">
    <property type="entry name" value="PP-binding"/>
    <property type="match status" value="1"/>
</dbReference>
<dbReference type="RefSeq" id="WP_311412494.1">
    <property type="nucleotide sequence ID" value="NZ_JAVRFL010000017.1"/>
</dbReference>
<dbReference type="InterPro" id="IPR006162">
    <property type="entry name" value="Ppantetheine_attach_site"/>
</dbReference>
<dbReference type="SUPFAM" id="SSF47336">
    <property type="entry name" value="ACP-like"/>
    <property type="match status" value="1"/>
</dbReference>
<dbReference type="Gene3D" id="1.10.1200.10">
    <property type="entry name" value="ACP-like"/>
    <property type="match status" value="1"/>
</dbReference>
<keyword evidence="3" id="KW-0597">Phosphoprotein</keyword>
<dbReference type="PROSITE" id="PS50075">
    <property type="entry name" value="CARRIER"/>
    <property type="match status" value="1"/>
</dbReference>
<evidence type="ECO:0000256" key="2">
    <source>
        <dbReference type="ARBA" id="ARBA00022450"/>
    </source>
</evidence>
<evidence type="ECO:0000313" key="7">
    <source>
        <dbReference type="Proteomes" id="UP001180973"/>
    </source>
</evidence>
<dbReference type="PANTHER" id="PTHR45527">
    <property type="entry name" value="NONRIBOSOMAL PEPTIDE SYNTHETASE"/>
    <property type="match status" value="1"/>
</dbReference>
<dbReference type="InterPro" id="IPR009081">
    <property type="entry name" value="PP-bd_ACP"/>
</dbReference>
<dbReference type="InterPro" id="IPR020806">
    <property type="entry name" value="PKS_PP-bd"/>
</dbReference>
<evidence type="ECO:0000256" key="4">
    <source>
        <dbReference type="SAM" id="MobiDB-lite"/>
    </source>
</evidence>
<dbReference type="PROSITE" id="PS00012">
    <property type="entry name" value="PHOSPHOPANTETHEINE"/>
    <property type="match status" value="1"/>
</dbReference>
<accession>A0ABU2WX45</accession>
<comment type="cofactor">
    <cofactor evidence="1">
        <name>pantetheine 4'-phosphate</name>
        <dbReference type="ChEBI" id="CHEBI:47942"/>
    </cofactor>
</comment>
<dbReference type="PANTHER" id="PTHR45527:SF1">
    <property type="entry name" value="FATTY ACID SYNTHASE"/>
    <property type="match status" value="1"/>
</dbReference>
<dbReference type="Proteomes" id="UP001180973">
    <property type="component" value="Unassembled WGS sequence"/>
</dbReference>
<dbReference type="InterPro" id="IPR036736">
    <property type="entry name" value="ACP-like_sf"/>
</dbReference>
<proteinExistence type="predicted"/>
<dbReference type="Gene3D" id="3.30.559.30">
    <property type="entry name" value="Nonribosomal peptide synthetase, condensation domain"/>
    <property type="match status" value="1"/>
</dbReference>
<comment type="caution">
    <text evidence="6">The sequence shown here is derived from an EMBL/GenBank/DDBJ whole genome shotgun (WGS) entry which is preliminary data.</text>
</comment>
<sequence length="579" mass="62126">MPSRMPDQTNAPPPSGTRIRPVPRTGALRLSPGQERLWFLDGLHGDGTEYLVWLRMRLRGPWDPAVFARAVTAVVGRHEVLRTRYRDSDGEPVQVVDPPGPADVTVVDLTGGADATTRAAALLDTAAGRPFDLRREHPLRVMVVRLAPTEHLVGLTLHHIAADAWSCDVLLRDLDHAYRALAAGRPVPAPPAVQYADVAAWQRARREAAGAAGIGYWRDQLAGLEPVLLPTDRPRGSRRDPSGDMLAVDVPRHVARLVAAAGERHGTTAFMTLLAAFQVLLAHRTGRTDIAVGMPAAGRDVPETEDLIGFFVNTLVLRTDLAGEPSFAEVLDRVRTTVLAALVHNDVPFEDVVAAVRPRRDPARNPLFEIMFQVLHTAETPGTIGGATVWPLPMNATDAKFDLVFTVCRTAAGDLRCVLEYAGGLFDRTTMLRLAEDYVALLERSTREPQAPAVRPAPAPGAPAVPASAAVPPAPDPAAPAGPVEQVVAGIWSRVLGIDDIAADDDFFDLGGHSLLVARVRTALRQTFAVDLPLQVLFEATSVAGLAAVVTAAVRADVSRLSDSQVQDLLSRAAREGTR</sequence>
<evidence type="ECO:0000256" key="3">
    <source>
        <dbReference type="ARBA" id="ARBA00022553"/>
    </source>
</evidence>
<keyword evidence="2" id="KW-0596">Phosphopantetheine</keyword>
<dbReference type="Pfam" id="PF00668">
    <property type="entry name" value="Condensation"/>
    <property type="match status" value="1"/>
</dbReference>
<dbReference type="SUPFAM" id="SSF52777">
    <property type="entry name" value="CoA-dependent acyltransferases"/>
    <property type="match status" value="2"/>
</dbReference>
<evidence type="ECO:0000313" key="6">
    <source>
        <dbReference type="EMBL" id="MDT0530503.1"/>
    </source>
</evidence>
<dbReference type="CDD" id="cd19531">
    <property type="entry name" value="LCL_NRPS-like"/>
    <property type="match status" value="1"/>
</dbReference>
<evidence type="ECO:0000256" key="1">
    <source>
        <dbReference type="ARBA" id="ARBA00001957"/>
    </source>
</evidence>
<reference evidence="6" key="1">
    <citation type="submission" date="2023-09" db="EMBL/GenBank/DDBJ databases">
        <title>30 novel species of actinomycetes from the DSMZ collection.</title>
        <authorList>
            <person name="Nouioui I."/>
        </authorList>
    </citation>
    <scope>NUCLEOTIDE SEQUENCE</scope>
    <source>
        <strain evidence="6">DSM 115977</strain>
    </source>
</reference>
<dbReference type="InterPro" id="IPR001242">
    <property type="entry name" value="Condensation_dom"/>
</dbReference>
<feature type="region of interest" description="Disordered" evidence="4">
    <location>
        <begin position="1"/>
        <end position="24"/>
    </location>
</feature>
<dbReference type="EMBL" id="JAVRFL010000017">
    <property type="protein sequence ID" value="MDT0530503.1"/>
    <property type="molecule type" value="Genomic_DNA"/>
</dbReference>
<dbReference type="InterPro" id="IPR023213">
    <property type="entry name" value="CAT-like_dom_sf"/>
</dbReference>
<feature type="region of interest" description="Disordered" evidence="4">
    <location>
        <begin position="449"/>
        <end position="478"/>
    </location>
</feature>
<feature type="domain" description="Carrier" evidence="5">
    <location>
        <begin position="479"/>
        <end position="554"/>
    </location>
</feature>
<dbReference type="SMART" id="SM00823">
    <property type="entry name" value="PKS_PP"/>
    <property type="match status" value="1"/>
</dbReference>